<organism evidence="2">
    <name type="scientific">Bracon brevicornis</name>
    <dbReference type="NCBI Taxonomy" id="1563983"/>
    <lineage>
        <taxon>Eukaryota</taxon>
        <taxon>Metazoa</taxon>
        <taxon>Ecdysozoa</taxon>
        <taxon>Arthropoda</taxon>
        <taxon>Hexapoda</taxon>
        <taxon>Insecta</taxon>
        <taxon>Pterygota</taxon>
        <taxon>Neoptera</taxon>
        <taxon>Endopterygota</taxon>
        <taxon>Hymenoptera</taxon>
        <taxon>Apocrita</taxon>
        <taxon>Ichneumonoidea</taxon>
        <taxon>Braconidae</taxon>
        <taxon>Braconinae</taxon>
        <taxon>Bracon</taxon>
    </lineage>
</organism>
<reference evidence="2" key="1">
    <citation type="submission" date="2020-07" db="EMBL/GenBank/DDBJ databases">
        <authorList>
            <person name="Ferguson B K."/>
        </authorList>
    </citation>
    <scope>NUCLEOTIDE SEQUENCE</scope>
    <source>
        <strain evidence="2">L06</strain>
    </source>
</reference>
<protein>
    <submittedName>
        <fullName evidence="2">Uncharacterized protein</fullName>
    </submittedName>
</protein>
<proteinExistence type="predicted"/>
<gene>
    <name evidence="2" type="ORF">BBRV_LOCUS84943</name>
</gene>
<dbReference type="AlphaFoldDB" id="A0A6V7KNP9"/>
<sequence>MEEQVKELRKALAEEQARAKKAVEEAGRRKRQAEEFYKSQTELQAENQRMEEELRIARQTNQQLTAAARFRSRTEQHLPKCKGPNN</sequence>
<name>A0A6V7KNP9_9HYME</name>
<feature type="region of interest" description="Disordered" evidence="1">
    <location>
        <begin position="66"/>
        <end position="86"/>
    </location>
</feature>
<evidence type="ECO:0000256" key="1">
    <source>
        <dbReference type="SAM" id="MobiDB-lite"/>
    </source>
</evidence>
<accession>A0A6V7KNP9</accession>
<dbReference type="EMBL" id="CADCXW020000253">
    <property type="protein sequence ID" value="CAD1565882.1"/>
    <property type="molecule type" value="Genomic_DNA"/>
</dbReference>
<evidence type="ECO:0000313" key="2">
    <source>
        <dbReference type="EMBL" id="CAD1565882.1"/>
    </source>
</evidence>